<evidence type="ECO:0000313" key="2">
    <source>
        <dbReference type="Proteomes" id="UP001500954"/>
    </source>
</evidence>
<organism evidence="1 2">
    <name type="scientific">Snuella lapsa</name>
    <dbReference type="NCBI Taxonomy" id="870481"/>
    <lineage>
        <taxon>Bacteria</taxon>
        <taxon>Pseudomonadati</taxon>
        <taxon>Bacteroidota</taxon>
        <taxon>Flavobacteriia</taxon>
        <taxon>Flavobacteriales</taxon>
        <taxon>Flavobacteriaceae</taxon>
        <taxon>Snuella</taxon>
    </lineage>
</organism>
<reference evidence="2" key="1">
    <citation type="journal article" date="2019" name="Int. J. Syst. Evol. Microbiol.">
        <title>The Global Catalogue of Microorganisms (GCM) 10K type strain sequencing project: providing services to taxonomists for standard genome sequencing and annotation.</title>
        <authorList>
            <consortium name="The Broad Institute Genomics Platform"/>
            <consortium name="The Broad Institute Genome Sequencing Center for Infectious Disease"/>
            <person name="Wu L."/>
            <person name="Ma J."/>
        </authorList>
    </citation>
    <scope>NUCLEOTIDE SEQUENCE [LARGE SCALE GENOMIC DNA]</scope>
    <source>
        <strain evidence="2">JCM 17111</strain>
    </source>
</reference>
<proteinExistence type="predicted"/>
<dbReference type="Proteomes" id="UP001500954">
    <property type="component" value="Unassembled WGS sequence"/>
</dbReference>
<name>A0ABP6X3J0_9FLAO</name>
<protein>
    <submittedName>
        <fullName evidence="1">Transglutaminase domain-containing protein</fullName>
    </submittedName>
</protein>
<dbReference type="PANTHER" id="PTHR35532:SF5">
    <property type="entry name" value="CARBOHYDRATE-BINDING DOMAIN-CONTAINING PROTEIN"/>
    <property type="match status" value="1"/>
</dbReference>
<comment type="caution">
    <text evidence="1">The sequence shown here is derived from an EMBL/GenBank/DDBJ whole genome shotgun (WGS) entry which is preliminary data.</text>
</comment>
<dbReference type="Gene3D" id="2.60.120.260">
    <property type="entry name" value="Galactose-binding domain-like"/>
    <property type="match status" value="2"/>
</dbReference>
<dbReference type="EMBL" id="BAABCY010000031">
    <property type="protein sequence ID" value="GAA3560920.1"/>
    <property type="molecule type" value="Genomic_DNA"/>
</dbReference>
<accession>A0ABP6X3J0</accession>
<evidence type="ECO:0000313" key="1">
    <source>
        <dbReference type="EMBL" id="GAA3560920.1"/>
    </source>
</evidence>
<sequence length="680" mass="79163">MKHLGYLILITILFSCSHIPKDVQRSLELAGDNREELQKVIDHYQNPEDSLKLQAAYFLISEKVPYGVYIDSRNERVLEDFFNTLNDSLNPFFEKENKDNANERRRMITKLIDHYKFDHGKIFNNRWPVKRDIESIKASFLIENIDYAFKSWELPWSKHYSFQEFCQYILPYRTGKQYPNAWRKYFNEAFKSFRDSIGEERDPSVVAKQLNEYLNQKIFMSCGLYDAPYTLTGPHMYQYKIYGNCVSLSNMIQEAMRSIGIATTEVLMNKFGYNGKDHIANAILDSKGNWQYFNALSQAPGTLVFEEKLTKVYRKSLIHTEGLKKNKIEVLSKLKLFGWEDITRQVTESFDISVKLTDINHEKYKTAYLCIFDNQIRGGWVPIDWSLIDSNEKEVVFKDIGGKEVVYLAMTDDDRVGLRPLSNPFILKKDGSVTYLNSDQEEITMEINRKHPPKKHLIKIAMSLNGGRFEASNSPDFKIPNILYTLKDITNVSNVIVDIPPKAYRYYRFVYPKIEDKKYYDIAKLAFGNYKEGHFVESKGRYLASKGINTKVLDALFDSDLLTYSSIYRREEGVKSYTGGEAVLGLSENVWIGLDLGSPQQISKLYYCPRTDKNGIYAGMEYELFYWNNEWVSGGSMQGSESGILNFENVPKGTLYWLKNHTEGKEERIFTYEDGKQVWW</sequence>
<keyword evidence="2" id="KW-1185">Reference proteome</keyword>
<dbReference type="PROSITE" id="PS51257">
    <property type="entry name" value="PROKAR_LIPOPROTEIN"/>
    <property type="match status" value="1"/>
</dbReference>
<gene>
    <name evidence="1" type="ORF">GCM10022395_09520</name>
</gene>
<dbReference type="PANTHER" id="PTHR35532">
    <property type="entry name" value="SIMILAR TO POLYHYDROXYALKANOATE DEPOLYMERASE"/>
    <property type="match status" value="1"/>
</dbReference>
<dbReference type="RefSeq" id="WP_345004696.1">
    <property type="nucleotide sequence ID" value="NZ_BAABCY010000031.1"/>
</dbReference>